<dbReference type="HOGENOM" id="CLU_088365_1_1_5"/>
<evidence type="ECO:0000259" key="1">
    <source>
        <dbReference type="Pfam" id="PF06172"/>
    </source>
</evidence>
<dbReference type="Pfam" id="PF06172">
    <property type="entry name" value="Cupin_5"/>
    <property type="match status" value="1"/>
</dbReference>
<keyword evidence="3" id="KW-1185">Reference proteome</keyword>
<proteinExistence type="predicted"/>
<dbReference type="AlphaFoldDB" id="Q0AM19"/>
<organism evidence="2 3">
    <name type="scientific">Maricaulis maris (strain MCS10)</name>
    <name type="common">Caulobacter maris</name>
    <dbReference type="NCBI Taxonomy" id="394221"/>
    <lineage>
        <taxon>Bacteria</taxon>
        <taxon>Pseudomonadati</taxon>
        <taxon>Pseudomonadota</taxon>
        <taxon>Alphaproteobacteria</taxon>
        <taxon>Maricaulales</taxon>
        <taxon>Maricaulaceae</taxon>
        <taxon>Maricaulis</taxon>
    </lineage>
</organism>
<dbReference type="InterPro" id="IPR039935">
    <property type="entry name" value="YML079W-like"/>
</dbReference>
<dbReference type="Proteomes" id="UP000001964">
    <property type="component" value="Chromosome"/>
</dbReference>
<dbReference type="PANTHER" id="PTHR33387:SF3">
    <property type="entry name" value="DUF985 DOMAIN-CONTAINING PROTEIN"/>
    <property type="match status" value="1"/>
</dbReference>
<sequence length="150" mass="16140">MSAPEPALPDDARRIVDTLGMQPHPEGGWYVETLRDPDPAGGRDRSTAIYYLLATGEHSHWHRVDAVEIWHWHAGSPLDLGVSVDGQSATTLLLGPDLANGQLPQGIVPEGAWQSARSTGQWTLVGCTVAPGFHFEGFELAPPDWSPGQG</sequence>
<dbReference type="PANTHER" id="PTHR33387">
    <property type="entry name" value="RMLC-LIKE JELLY ROLL FOLD PROTEIN"/>
    <property type="match status" value="1"/>
</dbReference>
<dbReference type="InterPro" id="IPR011051">
    <property type="entry name" value="RmlC_Cupin_sf"/>
</dbReference>
<evidence type="ECO:0000313" key="2">
    <source>
        <dbReference type="EMBL" id="ABI66674.1"/>
    </source>
</evidence>
<dbReference type="SUPFAM" id="SSF51182">
    <property type="entry name" value="RmlC-like cupins"/>
    <property type="match status" value="1"/>
</dbReference>
<gene>
    <name evidence="2" type="ordered locus">Mmar10_2382</name>
</gene>
<evidence type="ECO:0000313" key="3">
    <source>
        <dbReference type="Proteomes" id="UP000001964"/>
    </source>
</evidence>
<dbReference type="InterPro" id="IPR009327">
    <property type="entry name" value="Cupin_DUF985"/>
</dbReference>
<dbReference type="eggNOG" id="COG3542">
    <property type="taxonomic scope" value="Bacteria"/>
</dbReference>
<name>Q0AM19_MARMM</name>
<dbReference type="KEGG" id="mmr:Mmar10_2382"/>
<feature type="domain" description="DUF985" evidence="1">
    <location>
        <begin position="14"/>
        <end position="141"/>
    </location>
</feature>
<dbReference type="RefSeq" id="WP_011644319.1">
    <property type="nucleotide sequence ID" value="NC_008347.1"/>
</dbReference>
<reference evidence="2 3" key="1">
    <citation type="submission" date="2006-08" db="EMBL/GenBank/DDBJ databases">
        <title>Complete sequence of Maricaulis maris MCS10.</title>
        <authorList>
            <consortium name="US DOE Joint Genome Institute"/>
            <person name="Copeland A."/>
            <person name="Lucas S."/>
            <person name="Lapidus A."/>
            <person name="Barry K."/>
            <person name="Detter J.C."/>
            <person name="Glavina del Rio T."/>
            <person name="Hammon N."/>
            <person name="Israni S."/>
            <person name="Dalin E."/>
            <person name="Tice H."/>
            <person name="Pitluck S."/>
            <person name="Saunders E."/>
            <person name="Brettin T."/>
            <person name="Bruce D."/>
            <person name="Han C."/>
            <person name="Tapia R."/>
            <person name="Gilna P."/>
            <person name="Schmutz J."/>
            <person name="Larimer F."/>
            <person name="Land M."/>
            <person name="Hauser L."/>
            <person name="Kyrpides N."/>
            <person name="Mikhailova N."/>
            <person name="Viollier P."/>
            <person name="Stephens C."/>
            <person name="Richardson P."/>
        </authorList>
    </citation>
    <scope>NUCLEOTIDE SEQUENCE [LARGE SCALE GENOMIC DNA]</scope>
    <source>
        <strain evidence="2 3">MCS10</strain>
    </source>
</reference>
<dbReference type="CDD" id="cd06121">
    <property type="entry name" value="cupin_YML079wp"/>
    <property type="match status" value="1"/>
</dbReference>
<dbReference type="EMBL" id="CP000449">
    <property type="protein sequence ID" value="ABI66674.1"/>
    <property type="molecule type" value="Genomic_DNA"/>
</dbReference>
<dbReference type="STRING" id="394221.Mmar10_2382"/>
<dbReference type="InterPro" id="IPR014710">
    <property type="entry name" value="RmlC-like_jellyroll"/>
</dbReference>
<dbReference type="Gene3D" id="2.60.120.10">
    <property type="entry name" value="Jelly Rolls"/>
    <property type="match status" value="1"/>
</dbReference>
<accession>Q0AM19</accession>
<protein>
    <recommendedName>
        <fullName evidence="1">DUF985 domain-containing protein</fullName>
    </recommendedName>
</protein>